<sequence length="278" mass="31025">MPGPCNTKRKKKCQSRRDKKVHSSQTSLDSQIDAQTTPPPPHEPDPPQPLNLGHINDLRPEYDIHHPHEPPDPCDPPPHDLDSESPLTAPNIYDPGNGPRVRNAFAFLSSFFSQPPAMDDPMCAEFAQEEILQMLRTVLPEETAIILWYNKSRSTGRVCPSCRRLYNLGDVLPNLTQEGAKHCSEPRSPYLSREQEISGLCSPLCFIMACFNHPTAIKTTWGRVAEEMDDYTWNLLNGPGVGAGDKALSLLMKMTRLSDLGLGQLCLPDIDFDSQVKE</sequence>
<dbReference type="AlphaFoldDB" id="A0A0D0E1H9"/>
<reference evidence="2 3" key="1">
    <citation type="submission" date="2014-04" db="EMBL/GenBank/DDBJ databases">
        <authorList>
            <consortium name="DOE Joint Genome Institute"/>
            <person name="Kuo A."/>
            <person name="Kohler A."/>
            <person name="Jargeat P."/>
            <person name="Nagy L.G."/>
            <person name="Floudas D."/>
            <person name="Copeland A."/>
            <person name="Barry K.W."/>
            <person name="Cichocki N."/>
            <person name="Veneault-Fourrey C."/>
            <person name="LaButti K."/>
            <person name="Lindquist E.A."/>
            <person name="Lipzen A."/>
            <person name="Lundell T."/>
            <person name="Morin E."/>
            <person name="Murat C."/>
            <person name="Sun H."/>
            <person name="Tunlid A."/>
            <person name="Henrissat B."/>
            <person name="Grigoriev I.V."/>
            <person name="Hibbett D.S."/>
            <person name="Martin F."/>
            <person name="Nordberg H.P."/>
            <person name="Cantor M.N."/>
            <person name="Hua S.X."/>
        </authorList>
    </citation>
    <scope>NUCLEOTIDE SEQUENCE [LARGE SCALE GENOMIC DNA]</scope>
    <source>
        <strain evidence="2 3">Ve08.2h10</strain>
    </source>
</reference>
<dbReference type="EMBL" id="KN825125">
    <property type="protein sequence ID" value="KIK94179.1"/>
    <property type="molecule type" value="Genomic_DNA"/>
</dbReference>
<keyword evidence="3" id="KW-1185">Reference proteome</keyword>
<feature type="compositionally biased region" description="Polar residues" evidence="1">
    <location>
        <begin position="23"/>
        <end position="36"/>
    </location>
</feature>
<proteinExistence type="predicted"/>
<dbReference type="STRING" id="930991.A0A0D0E1H9"/>
<gene>
    <name evidence="2" type="ORF">PAXRUDRAFT_828264</name>
</gene>
<evidence type="ECO:0000313" key="3">
    <source>
        <dbReference type="Proteomes" id="UP000054538"/>
    </source>
</evidence>
<organism evidence="2 3">
    <name type="scientific">Paxillus rubicundulus Ve08.2h10</name>
    <dbReference type="NCBI Taxonomy" id="930991"/>
    <lineage>
        <taxon>Eukaryota</taxon>
        <taxon>Fungi</taxon>
        <taxon>Dikarya</taxon>
        <taxon>Basidiomycota</taxon>
        <taxon>Agaricomycotina</taxon>
        <taxon>Agaricomycetes</taxon>
        <taxon>Agaricomycetidae</taxon>
        <taxon>Boletales</taxon>
        <taxon>Paxilineae</taxon>
        <taxon>Paxillaceae</taxon>
        <taxon>Paxillus</taxon>
    </lineage>
</organism>
<dbReference type="Proteomes" id="UP000054538">
    <property type="component" value="Unassembled WGS sequence"/>
</dbReference>
<feature type="compositionally biased region" description="Pro residues" evidence="1">
    <location>
        <begin position="37"/>
        <end position="49"/>
    </location>
</feature>
<feature type="compositionally biased region" description="Basic residues" evidence="1">
    <location>
        <begin position="7"/>
        <end position="22"/>
    </location>
</feature>
<accession>A0A0D0E1H9</accession>
<protein>
    <submittedName>
        <fullName evidence="2">Uncharacterized protein</fullName>
    </submittedName>
</protein>
<feature type="compositionally biased region" description="Basic and acidic residues" evidence="1">
    <location>
        <begin position="56"/>
        <end position="82"/>
    </location>
</feature>
<dbReference type="HOGENOM" id="CLU_046011_0_0_1"/>
<feature type="region of interest" description="Disordered" evidence="1">
    <location>
        <begin position="1"/>
        <end position="96"/>
    </location>
</feature>
<name>A0A0D0E1H9_9AGAM</name>
<reference evidence="3" key="2">
    <citation type="submission" date="2015-01" db="EMBL/GenBank/DDBJ databases">
        <title>Evolutionary Origins and Diversification of the Mycorrhizal Mutualists.</title>
        <authorList>
            <consortium name="DOE Joint Genome Institute"/>
            <consortium name="Mycorrhizal Genomics Consortium"/>
            <person name="Kohler A."/>
            <person name="Kuo A."/>
            <person name="Nagy L.G."/>
            <person name="Floudas D."/>
            <person name="Copeland A."/>
            <person name="Barry K.W."/>
            <person name="Cichocki N."/>
            <person name="Veneault-Fourrey C."/>
            <person name="LaButti K."/>
            <person name="Lindquist E.A."/>
            <person name="Lipzen A."/>
            <person name="Lundell T."/>
            <person name="Morin E."/>
            <person name="Murat C."/>
            <person name="Riley R."/>
            <person name="Ohm R."/>
            <person name="Sun H."/>
            <person name="Tunlid A."/>
            <person name="Henrissat B."/>
            <person name="Grigoriev I.V."/>
            <person name="Hibbett D.S."/>
            <person name="Martin F."/>
        </authorList>
    </citation>
    <scope>NUCLEOTIDE SEQUENCE [LARGE SCALE GENOMIC DNA]</scope>
    <source>
        <strain evidence="3">Ve08.2h10</strain>
    </source>
</reference>
<evidence type="ECO:0000256" key="1">
    <source>
        <dbReference type="SAM" id="MobiDB-lite"/>
    </source>
</evidence>
<dbReference type="OrthoDB" id="3153997at2759"/>
<dbReference type="InParanoid" id="A0A0D0E1H9"/>
<evidence type="ECO:0000313" key="2">
    <source>
        <dbReference type="EMBL" id="KIK94179.1"/>
    </source>
</evidence>